<keyword evidence="5" id="KW-1185">Reference proteome</keyword>
<dbReference type="InterPro" id="IPR001119">
    <property type="entry name" value="SLH_dom"/>
</dbReference>
<dbReference type="EMBL" id="JACOPR010000006">
    <property type="protein sequence ID" value="MBC5731339.1"/>
    <property type="molecule type" value="Genomic_DNA"/>
</dbReference>
<gene>
    <name evidence="4" type="ORF">H8S34_10905</name>
</gene>
<evidence type="ECO:0000259" key="3">
    <source>
        <dbReference type="PROSITE" id="PS51272"/>
    </source>
</evidence>
<feature type="chain" id="PRO_5045281922" evidence="2">
    <location>
        <begin position="25"/>
        <end position="625"/>
    </location>
</feature>
<accession>A0ABR7HUZ7</accession>
<dbReference type="Proteomes" id="UP000660021">
    <property type="component" value="Unassembled WGS sequence"/>
</dbReference>
<dbReference type="Pfam" id="PF00395">
    <property type="entry name" value="SLH"/>
    <property type="match status" value="1"/>
</dbReference>
<sequence>MKKPLLAGLVSAALVAGLMPASLAAIPSEEEAGQVLSALDILVGDENGDLHLDRYVTRAEFTKMVIAASPYRDSAGEAASVSPYPDVPRTHWAAPYVQAAASAGYVSGYLDGTFHPSANITLAEGVTMVLPLLGYTTEDFTGAYPAGQMAAYHNLGLDEGVTATQNSPMTREDALYLFYNLMTAKTKQGSYYLNTLEPGLNLVDQNGTLDRVALVNSAMEGPVVAEGSWTSKLPFSLSSVTVYRDGKLASSQAIQPLDVVYWSDSMNQLWAYSKKVTGTLERVSPSASRPTSVTVAGTEYPLESSDAVYSVSDLGQFRTGDAVTLLLGRDGGVAAIRSSGVLGESSDVVGMVTAVQNSSYVDENGDSYTSYSITLVTTSGATATYPTRDKYWDEGDLVRVTGSGDSIQVKRLSSSSLSGSFNSDATKLGDYTLADNVEILDTYDDTTAIRVYPNRLSGVKLKSDAVRFYSTNEQGEIDRLILEDVTGDMHSYGVLTSAKEINAGMTLMGNYTLDLAGTSIPLVTTNTVYGVHKGACQVIGSVQDPDRVRNLSEVALDSVSSTTAISSANQKYPVSEQVAVYEIRNDSYYYSSLSRVNNGDYTLTGYYDKPAVDGGQIRVILAKAK</sequence>
<keyword evidence="2" id="KW-0732">Signal</keyword>
<evidence type="ECO:0000313" key="4">
    <source>
        <dbReference type="EMBL" id="MBC5731339.1"/>
    </source>
</evidence>
<comment type="caution">
    <text evidence="4">The sequence shown here is derived from an EMBL/GenBank/DDBJ whole genome shotgun (WGS) entry which is preliminary data.</text>
</comment>
<feature type="signal peptide" evidence="2">
    <location>
        <begin position="1"/>
        <end position="24"/>
    </location>
</feature>
<evidence type="ECO:0000313" key="5">
    <source>
        <dbReference type="Proteomes" id="UP000660021"/>
    </source>
</evidence>
<keyword evidence="1" id="KW-0677">Repeat</keyword>
<dbReference type="PROSITE" id="PS51272">
    <property type="entry name" value="SLH"/>
    <property type="match status" value="1"/>
</dbReference>
<protein>
    <submittedName>
        <fullName evidence="4">S-layer homology domain-containing protein</fullName>
    </submittedName>
</protein>
<evidence type="ECO:0000256" key="2">
    <source>
        <dbReference type="SAM" id="SignalP"/>
    </source>
</evidence>
<proteinExistence type="predicted"/>
<dbReference type="RefSeq" id="WP_186963989.1">
    <property type="nucleotide sequence ID" value="NZ_JACOPR010000006.1"/>
</dbReference>
<evidence type="ECO:0000256" key="1">
    <source>
        <dbReference type="ARBA" id="ARBA00022737"/>
    </source>
</evidence>
<organism evidence="4 5">
    <name type="scientific">Pseudoflavonifractor hominis</name>
    <dbReference type="NCBI Taxonomy" id="2763059"/>
    <lineage>
        <taxon>Bacteria</taxon>
        <taxon>Bacillati</taxon>
        <taxon>Bacillota</taxon>
        <taxon>Clostridia</taxon>
        <taxon>Eubacteriales</taxon>
        <taxon>Oscillospiraceae</taxon>
        <taxon>Pseudoflavonifractor</taxon>
    </lineage>
</organism>
<reference evidence="4 5" key="1">
    <citation type="submission" date="2020-08" db="EMBL/GenBank/DDBJ databases">
        <title>Genome public.</title>
        <authorList>
            <person name="Liu C."/>
            <person name="Sun Q."/>
        </authorList>
    </citation>
    <scope>NUCLEOTIDE SEQUENCE [LARGE SCALE GENOMIC DNA]</scope>
    <source>
        <strain evidence="4 5">New-38</strain>
    </source>
</reference>
<feature type="domain" description="SLH" evidence="3">
    <location>
        <begin position="80"/>
        <end position="143"/>
    </location>
</feature>
<name>A0ABR7HUZ7_9FIRM</name>